<keyword evidence="3" id="KW-1185">Reference proteome</keyword>
<evidence type="ECO:0000313" key="2">
    <source>
        <dbReference type="EMBL" id="EEH54533.1"/>
    </source>
</evidence>
<dbReference type="AlphaFoldDB" id="C1MZ24"/>
<gene>
    <name evidence="2" type="ORF">MICPUCDRAFT_60577</name>
</gene>
<evidence type="ECO:0000313" key="3">
    <source>
        <dbReference type="Proteomes" id="UP000001876"/>
    </source>
</evidence>
<protein>
    <submittedName>
        <fullName evidence="2">Predicted protein</fullName>
    </submittedName>
</protein>
<sequence length="556" mass="56110">MPSRGADTATMIDQIGADLSLSPSGSSPSTNPMQGFGGRDSPATRVASRTSHPARAMLGAGAFLAPGASPLARPSDAGRGGARRAAAMRVVAKGQRGVRRVRQANFAEEFAPGSVLGKMMNLRLNKINWEVMSDAADKLDGELSSQAILGLVRAEVAMRGIDALKEENRGYKEYILLRSLGLKAWFTMATSRAGIHDPRTRCAVGKALSSPDGEYNIYRRIFAHAPLAAAGDWDGFADGLASDAKAVAEALTASDLNTTKVRYDASVTETHFAWMGDEVKRVEEAMRRAEVGDAPVVVAARAPWVDPGASPVGAAGGADSSAGGADSSAGGADAAAAADAEEDSVESMFGKKKKKKKKGGLGAAVSAVSAVSAAASAAGSTGAPASLDQILGGLVKKQQEPTFPELEAWCVGSSQATASEAAACAASIALAAPENATVVAPSSLVASCLAFDTKSLGRNRRVVSVTEAASDALTFEDGEDGVCVCIVFDPPAVGGFGGEDAALARTVAKAKAAGAPCVLAAVTLVGGGACERGGGTAGADAAGEAAEARVMTRAGL</sequence>
<dbReference type="RefSeq" id="XP_003060883.1">
    <property type="nucleotide sequence ID" value="XM_003060837.1"/>
</dbReference>
<dbReference type="Proteomes" id="UP000001876">
    <property type="component" value="Unassembled WGS sequence"/>
</dbReference>
<proteinExistence type="predicted"/>
<dbReference type="OrthoDB" id="10611411at2759"/>
<evidence type="ECO:0000256" key="1">
    <source>
        <dbReference type="SAM" id="MobiDB-lite"/>
    </source>
</evidence>
<feature type="compositionally biased region" description="Low complexity" evidence="1">
    <location>
        <begin position="19"/>
        <end position="29"/>
    </location>
</feature>
<name>C1MZ24_MICPC</name>
<organism evidence="3">
    <name type="scientific">Micromonas pusilla (strain CCMP1545)</name>
    <name type="common">Picoplanktonic green alga</name>
    <dbReference type="NCBI Taxonomy" id="564608"/>
    <lineage>
        <taxon>Eukaryota</taxon>
        <taxon>Viridiplantae</taxon>
        <taxon>Chlorophyta</taxon>
        <taxon>Mamiellophyceae</taxon>
        <taxon>Mamiellales</taxon>
        <taxon>Mamiellaceae</taxon>
        <taxon>Micromonas</taxon>
    </lineage>
</organism>
<reference evidence="2 3" key="1">
    <citation type="journal article" date="2009" name="Science">
        <title>Green evolution and dynamic adaptations revealed by genomes of the marine picoeukaryotes Micromonas.</title>
        <authorList>
            <person name="Worden A.Z."/>
            <person name="Lee J.H."/>
            <person name="Mock T."/>
            <person name="Rouze P."/>
            <person name="Simmons M.P."/>
            <person name="Aerts A.L."/>
            <person name="Allen A.E."/>
            <person name="Cuvelier M.L."/>
            <person name="Derelle E."/>
            <person name="Everett M.V."/>
            <person name="Foulon E."/>
            <person name="Grimwood J."/>
            <person name="Gundlach H."/>
            <person name="Henrissat B."/>
            <person name="Napoli C."/>
            <person name="McDonald S.M."/>
            <person name="Parker M.S."/>
            <person name="Rombauts S."/>
            <person name="Salamov A."/>
            <person name="Von Dassow P."/>
            <person name="Badger J.H."/>
            <person name="Coutinho P.M."/>
            <person name="Demir E."/>
            <person name="Dubchak I."/>
            <person name="Gentemann C."/>
            <person name="Eikrem W."/>
            <person name="Gready J.E."/>
            <person name="John U."/>
            <person name="Lanier W."/>
            <person name="Lindquist E.A."/>
            <person name="Lucas S."/>
            <person name="Mayer K.F."/>
            <person name="Moreau H."/>
            <person name="Not F."/>
            <person name="Otillar R."/>
            <person name="Panaud O."/>
            <person name="Pangilinan J."/>
            <person name="Paulsen I."/>
            <person name="Piegu B."/>
            <person name="Poliakov A."/>
            <person name="Robbens S."/>
            <person name="Schmutz J."/>
            <person name="Toulza E."/>
            <person name="Wyss T."/>
            <person name="Zelensky A."/>
            <person name="Zhou K."/>
            <person name="Armbrust E.V."/>
            <person name="Bhattacharya D."/>
            <person name="Goodenough U.W."/>
            <person name="Van de Peer Y."/>
            <person name="Grigoriev I.V."/>
        </authorList>
    </citation>
    <scope>NUCLEOTIDE SEQUENCE [LARGE SCALE GENOMIC DNA]</scope>
    <source>
        <strain evidence="2 3">CCMP1545</strain>
    </source>
</reference>
<feature type="compositionally biased region" description="Low complexity" evidence="1">
    <location>
        <begin position="312"/>
        <end position="338"/>
    </location>
</feature>
<dbReference type="GeneID" id="9686322"/>
<dbReference type="OMA" id="TETHFAW"/>
<dbReference type="KEGG" id="mpp:MICPUCDRAFT_60577"/>
<dbReference type="EMBL" id="GG663743">
    <property type="protein sequence ID" value="EEH54533.1"/>
    <property type="molecule type" value="Genomic_DNA"/>
</dbReference>
<accession>C1MZ24</accession>
<feature type="region of interest" description="Disordered" evidence="1">
    <location>
        <begin position="16"/>
        <end position="50"/>
    </location>
</feature>
<feature type="region of interest" description="Disordered" evidence="1">
    <location>
        <begin position="312"/>
        <end position="352"/>
    </location>
</feature>